<reference evidence="3" key="1">
    <citation type="submission" date="2016-09" db="EMBL/GenBank/DDBJ databases">
        <title>Draft genome sequence of a novel species of the family Streptococcaceae isolated from flowers.</title>
        <authorList>
            <person name="Chuah L.-O."/>
            <person name="Yap K.-P."/>
            <person name="Thong K.L."/>
            <person name="Liong M.T."/>
            <person name="Ahmad R."/>
            <person name="Rusul G."/>
        </authorList>
    </citation>
    <scope>NUCLEOTIDE SEQUENCE [LARGE SCALE GENOMIC DNA]</scope>
    <source>
        <strain evidence="3">DF1</strain>
    </source>
</reference>
<feature type="domain" description="Phosphodiester glycosidase" evidence="1">
    <location>
        <begin position="157"/>
        <end position="331"/>
    </location>
</feature>
<evidence type="ECO:0000259" key="1">
    <source>
        <dbReference type="Pfam" id="PF09992"/>
    </source>
</evidence>
<evidence type="ECO:0000313" key="2">
    <source>
        <dbReference type="EMBL" id="OFI48292.1"/>
    </source>
</evidence>
<gene>
    <name evidence="2" type="ORF">BG261_08395</name>
</gene>
<dbReference type="Proteomes" id="UP000178622">
    <property type="component" value="Unassembled WGS sequence"/>
</dbReference>
<dbReference type="Pfam" id="PF09992">
    <property type="entry name" value="NAGPA"/>
    <property type="match status" value="1"/>
</dbReference>
<proteinExistence type="predicted"/>
<dbReference type="OrthoDB" id="9809781at2"/>
<name>A0A1E8GJ35_9LACT</name>
<protein>
    <recommendedName>
        <fullName evidence="1">Phosphodiester glycosidase domain-containing protein</fullName>
    </recommendedName>
</protein>
<dbReference type="InterPro" id="IPR018711">
    <property type="entry name" value="NAGPA"/>
</dbReference>
<dbReference type="PANTHER" id="PTHR40446:SF2">
    <property type="entry name" value="N-ACETYLGLUCOSAMINE-1-PHOSPHODIESTER ALPHA-N-ACETYLGLUCOSAMINIDASE"/>
    <property type="match status" value="1"/>
</dbReference>
<accession>A0A1E8GJ35</accession>
<dbReference type="RefSeq" id="WP_070793299.1">
    <property type="nucleotide sequence ID" value="NZ_MKIR01000026.1"/>
</dbReference>
<comment type="caution">
    <text evidence="2">The sequence shown here is derived from an EMBL/GenBank/DDBJ whole genome shotgun (WGS) entry which is preliminary data.</text>
</comment>
<dbReference type="EMBL" id="MKIR01000026">
    <property type="protein sequence ID" value="OFI48292.1"/>
    <property type="molecule type" value="Genomic_DNA"/>
</dbReference>
<organism evidence="2 3">
    <name type="scientific">Floricoccus tropicus</name>
    <dbReference type="NCBI Taxonomy" id="1859473"/>
    <lineage>
        <taxon>Bacteria</taxon>
        <taxon>Bacillati</taxon>
        <taxon>Bacillota</taxon>
        <taxon>Bacilli</taxon>
        <taxon>Lactobacillales</taxon>
        <taxon>Streptococcaceae</taxon>
        <taxon>Floricoccus</taxon>
    </lineage>
</organism>
<dbReference type="STRING" id="1859473.BG261_08395"/>
<sequence>MVRKTNKKVKPLWKKLTIVLATLIFITSSALAIFFKTDVFANQRDLWVQTAMNTSNHKWLARSFLSENEINTILAKYKVENTSKSNSEAVSLSTASPKISTSSTDENNTSIKEISGSTYKGYVVTIKDPSTVKLVNTLTSSGGGTKLSDTVANNSYKVALNAAGFDFDRASESTGDQALDSLTIIDGKLLYGDKDTSYQMIGMTSEGKLVLGDYTYQEAIDAGIDDAISFGPYLLVNGEKQVTEKSTGGYQPRTAIGQAADGTFFFVVIEGRSSSSVGATLYDLQEIMENLGAVNATNLDGGGSSEMYYDGELVNNLSNGKERELPNAFVVSK</sequence>
<evidence type="ECO:0000313" key="3">
    <source>
        <dbReference type="Proteomes" id="UP000178622"/>
    </source>
</evidence>
<dbReference type="AlphaFoldDB" id="A0A1E8GJ35"/>
<dbReference type="PANTHER" id="PTHR40446">
    <property type="entry name" value="N-ACETYLGLUCOSAMINE-1-PHOSPHODIESTER ALPHA-N-ACETYLGLUCOSAMINIDASE"/>
    <property type="match status" value="1"/>
</dbReference>
<keyword evidence="3" id="KW-1185">Reference proteome</keyword>